<dbReference type="GO" id="GO:0003924">
    <property type="term" value="F:GTPase activity"/>
    <property type="evidence" value="ECO:0007669"/>
    <property type="project" value="InterPro"/>
</dbReference>
<comment type="caution">
    <text evidence="2">The sequence shown here is derived from an EMBL/GenBank/DDBJ whole genome shotgun (WGS) entry which is preliminary data.</text>
</comment>
<dbReference type="Gene3D" id="3.40.50.300">
    <property type="entry name" value="P-loop containing nucleotide triphosphate hydrolases"/>
    <property type="match status" value="1"/>
</dbReference>
<dbReference type="EMBL" id="JWZX01001761">
    <property type="protein sequence ID" value="KOO32478.1"/>
    <property type="molecule type" value="Genomic_DNA"/>
</dbReference>
<evidence type="ECO:0000313" key="3">
    <source>
        <dbReference type="Proteomes" id="UP000037460"/>
    </source>
</evidence>
<proteinExistence type="predicted"/>
<keyword evidence="3" id="KW-1185">Reference proteome</keyword>
<gene>
    <name evidence="2" type="ORF">Ctob_015842</name>
</gene>
<reference evidence="3" key="1">
    <citation type="journal article" date="2015" name="PLoS Genet.">
        <title>Genome Sequence and Transcriptome Analyses of Chrysochromulina tobin: Metabolic Tools for Enhanced Algal Fitness in the Prominent Order Prymnesiales (Haptophyceae).</title>
        <authorList>
            <person name="Hovde B.T."/>
            <person name="Deodato C.R."/>
            <person name="Hunsperger H.M."/>
            <person name="Ryken S.A."/>
            <person name="Yost W."/>
            <person name="Jha R.K."/>
            <person name="Patterson J."/>
            <person name="Monnat R.J. Jr."/>
            <person name="Barlow S.B."/>
            <person name="Starkenburg S.R."/>
            <person name="Cattolico R.A."/>
        </authorList>
    </citation>
    <scope>NUCLEOTIDE SEQUENCE</scope>
    <source>
        <strain evidence="3">CCMP291</strain>
    </source>
</reference>
<organism evidence="2 3">
    <name type="scientific">Chrysochromulina tobinii</name>
    <dbReference type="NCBI Taxonomy" id="1460289"/>
    <lineage>
        <taxon>Eukaryota</taxon>
        <taxon>Haptista</taxon>
        <taxon>Haptophyta</taxon>
        <taxon>Prymnesiophyceae</taxon>
        <taxon>Prymnesiales</taxon>
        <taxon>Chrysochromulinaceae</taxon>
        <taxon>Chrysochromulina</taxon>
    </lineage>
</organism>
<dbReference type="OrthoDB" id="2135133at2759"/>
<name>A0A0M0K283_9EUKA</name>
<accession>A0A0M0K283</accession>
<dbReference type="InterPro" id="IPR027417">
    <property type="entry name" value="P-loop_NTPase"/>
</dbReference>
<dbReference type="Proteomes" id="UP000037460">
    <property type="component" value="Unassembled WGS sequence"/>
</dbReference>
<evidence type="ECO:0000313" key="2">
    <source>
        <dbReference type="EMBL" id="KOO32478.1"/>
    </source>
</evidence>
<dbReference type="PANTHER" id="PTHR10751">
    <property type="entry name" value="GUANYLATE BINDING PROTEIN"/>
    <property type="match status" value="1"/>
</dbReference>
<evidence type="ECO:0000259" key="1">
    <source>
        <dbReference type="Pfam" id="PF02263"/>
    </source>
</evidence>
<dbReference type="GO" id="GO:0005525">
    <property type="term" value="F:GTP binding"/>
    <property type="evidence" value="ECO:0007669"/>
    <property type="project" value="InterPro"/>
</dbReference>
<dbReference type="InterPro" id="IPR015894">
    <property type="entry name" value="Guanylate-bd_N"/>
</dbReference>
<protein>
    <submittedName>
        <fullName evidence="2">Guanylate-binding protein 5</fullName>
    </submittedName>
</protein>
<dbReference type="AlphaFoldDB" id="A0A0M0K283"/>
<dbReference type="Pfam" id="PF02263">
    <property type="entry name" value="GBP"/>
    <property type="match status" value="1"/>
</dbReference>
<feature type="domain" description="Guanylate-binding protein N-terminal" evidence="1">
    <location>
        <begin position="3"/>
        <end position="168"/>
    </location>
</feature>
<dbReference type="SUPFAM" id="SSF52540">
    <property type="entry name" value="P-loop containing nucleoside triphosphate hydrolases"/>
    <property type="match status" value="1"/>
</dbReference>
<sequence>MSVIRSQTQPFSIIAAVGPTRTGKSSILGRAFLRGEHENLFETGNGIQSHTGGVWIASEPVVLTPPNGGPPVRVLLIDTEGFSGVGSVTSRTYEANLFGMVYLMSSAVIFNSMFPVDASIVERMNSYGRRTLDVIAELNDYDVALKRLTPKLVWSVQSFNLHNLYNSNMSAADLLGDLKNTSRRDPHAAAATGSYSPGSTIKSTAATAVLGGQSAAAASTFVLDTLFRSTELIPVRRPHSDDEVVANLGRYSSSVLSQAYLQDVARVRDATLDGILPAHHCRNQSRASIPLFPKRCGIETYTGAELVTALANWLRYGHVIDPSETDEALNATAALIEFEAEHDAWFQRECVKLVNLLRSRMQNGFDLLGSSANASAVHAKSEQALKQVLGFAKFLPRKAMARGVELSVFWHLPGKVATYIETATKQQVTQCTEELFQVKRNVEAMRNVAARAAMPTVQAPAGVPGEAMKMVRKSDAVTFEKATPQRLAKLRAHATRIQGDDVKLQQRIGKAHEECFVVFD</sequence>